<protein>
    <submittedName>
        <fullName evidence="1">Uncharacterized protein</fullName>
    </submittedName>
</protein>
<evidence type="ECO:0000313" key="1">
    <source>
        <dbReference type="EMBL" id="KAK4713159.1"/>
    </source>
</evidence>
<proteinExistence type="predicted"/>
<dbReference type="EMBL" id="JAWPEI010000010">
    <property type="protein sequence ID" value="KAK4713159.1"/>
    <property type="molecule type" value="Genomic_DNA"/>
</dbReference>
<dbReference type="Proteomes" id="UP001311915">
    <property type="component" value="Unassembled WGS sequence"/>
</dbReference>
<sequence>MPIVQVLVMDPLFSDHSPLSINVEEHRDAKKRPFKFFNCLAQHPEFKNKINASWQIKGRGMQRVWQNLMKVRRELKQLNQREYMGVLEKVHKLRVELMDMQTHMRIISIPQCMIDEEKEIRTQLNKWSRIEETIYKQKSRVQWLKLGDSNTSYFYASMKNRKSQNQITMLTKDDDTIIRDSEEITREAVRFYQNLLGQANSLMPATQPEVLRDGPVLSKAQQLELI</sequence>
<dbReference type="AlphaFoldDB" id="A0AAV9KIQ5"/>
<name>A0AAV9KIQ5_9SOLN</name>
<evidence type="ECO:0000313" key="2">
    <source>
        <dbReference type="Proteomes" id="UP001311915"/>
    </source>
</evidence>
<accession>A0AAV9KIQ5</accession>
<reference evidence="1 2" key="1">
    <citation type="submission" date="2023-10" db="EMBL/GenBank/DDBJ databases">
        <title>Genome-Wide Identification Analysis in wild type Solanum Pinnatisectum Reveals Some Genes Defensing Phytophthora Infestans.</title>
        <authorList>
            <person name="Sun C."/>
        </authorList>
    </citation>
    <scope>NUCLEOTIDE SEQUENCE [LARGE SCALE GENOMIC DNA]</scope>
    <source>
        <strain evidence="1">LQN</strain>
        <tissue evidence="1">Leaf</tissue>
    </source>
</reference>
<comment type="caution">
    <text evidence="1">The sequence shown here is derived from an EMBL/GenBank/DDBJ whole genome shotgun (WGS) entry which is preliminary data.</text>
</comment>
<gene>
    <name evidence="1" type="ORF">R3W88_019066</name>
</gene>
<keyword evidence="2" id="KW-1185">Reference proteome</keyword>
<organism evidence="1 2">
    <name type="scientific">Solanum pinnatisectum</name>
    <name type="common">tansyleaf nightshade</name>
    <dbReference type="NCBI Taxonomy" id="50273"/>
    <lineage>
        <taxon>Eukaryota</taxon>
        <taxon>Viridiplantae</taxon>
        <taxon>Streptophyta</taxon>
        <taxon>Embryophyta</taxon>
        <taxon>Tracheophyta</taxon>
        <taxon>Spermatophyta</taxon>
        <taxon>Magnoliopsida</taxon>
        <taxon>eudicotyledons</taxon>
        <taxon>Gunneridae</taxon>
        <taxon>Pentapetalae</taxon>
        <taxon>asterids</taxon>
        <taxon>lamiids</taxon>
        <taxon>Solanales</taxon>
        <taxon>Solanaceae</taxon>
        <taxon>Solanoideae</taxon>
        <taxon>Solaneae</taxon>
        <taxon>Solanum</taxon>
    </lineage>
</organism>